<keyword evidence="3" id="KW-1185">Reference proteome</keyword>
<proteinExistence type="predicted"/>
<organism evidence="2 3">
    <name type="scientific">Hibiscus sabdariffa</name>
    <name type="common">roselle</name>
    <dbReference type="NCBI Taxonomy" id="183260"/>
    <lineage>
        <taxon>Eukaryota</taxon>
        <taxon>Viridiplantae</taxon>
        <taxon>Streptophyta</taxon>
        <taxon>Embryophyta</taxon>
        <taxon>Tracheophyta</taxon>
        <taxon>Spermatophyta</taxon>
        <taxon>Magnoliopsida</taxon>
        <taxon>eudicotyledons</taxon>
        <taxon>Gunneridae</taxon>
        <taxon>Pentapetalae</taxon>
        <taxon>rosids</taxon>
        <taxon>malvids</taxon>
        <taxon>Malvales</taxon>
        <taxon>Malvaceae</taxon>
        <taxon>Malvoideae</taxon>
        <taxon>Hibiscus</taxon>
    </lineage>
</organism>
<gene>
    <name evidence="2" type="ORF">V6N12_076342</name>
</gene>
<name>A0ABR2D9I2_9ROSI</name>
<feature type="compositionally biased region" description="Polar residues" evidence="1">
    <location>
        <begin position="7"/>
        <end position="23"/>
    </location>
</feature>
<evidence type="ECO:0000256" key="1">
    <source>
        <dbReference type="SAM" id="MobiDB-lite"/>
    </source>
</evidence>
<evidence type="ECO:0000313" key="2">
    <source>
        <dbReference type="EMBL" id="KAK8533061.1"/>
    </source>
</evidence>
<evidence type="ECO:0000313" key="3">
    <source>
        <dbReference type="Proteomes" id="UP001472677"/>
    </source>
</evidence>
<sequence>MIRDKLNSTVQGFDTSSHGNCETSKSKSDFICATNQSTNTISSVHSEPTKVQYGDVNWPCEDANYQCEDVNLLPLSIQSCELNGGSISAS</sequence>
<dbReference type="Proteomes" id="UP001472677">
    <property type="component" value="Unassembled WGS sequence"/>
</dbReference>
<dbReference type="EMBL" id="JBBPBM010000033">
    <property type="protein sequence ID" value="KAK8533061.1"/>
    <property type="molecule type" value="Genomic_DNA"/>
</dbReference>
<comment type="caution">
    <text evidence="2">The sequence shown here is derived from an EMBL/GenBank/DDBJ whole genome shotgun (WGS) entry which is preliminary data.</text>
</comment>
<protein>
    <submittedName>
        <fullName evidence="2">Uncharacterized protein</fullName>
    </submittedName>
</protein>
<accession>A0ABR2D9I2</accession>
<reference evidence="2 3" key="1">
    <citation type="journal article" date="2024" name="G3 (Bethesda)">
        <title>Genome assembly of Hibiscus sabdariffa L. provides insights into metabolisms of medicinal natural products.</title>
        <authorList>
            <person name="Kim T."/>
        </authorList>
    </citation>
    <scope>NUCLEOTIDE SEQUENCE [LARGE SCALE GENOMIC DNA]</scope>
    <source>
        <strain evidence="2">TK-2024</strain>
        <tissue evidence="2">Old leaves</tissue>
    </source>
</reference>
<feature type="region of interest" description="Disordered" evidence="1">
    <location>
        <begin position="1"/>
        <end position="25"/>
    </location>
</feature>